<name>A0A1Q9C8P5_SYMMI</name>
<evidence type="ECO:0000313" key="4">
    <source>
        <dbReference type="EMBL" id="OLP79299.1"/>
    </source>
</evidence>
<keyword evidence="1 3" id="KW-0853">WD repeat</keyword>
<dbReference type="SUPFAM" id="SSF50978">
    <property type="entry name" value="WD40 repeat-like"/>
    <property type="match status" value="1"/>
</dbReference>
<dbReference type="OrthoDB" id="540662at2759"/>
<dbReference type="InterPro" id="IPR019775">
    <property type="entry name" value="WD40_repeat_CS"/>
</dbReference>
<feature type="repeat" description="WD" evidence="3">
    <location>
        <begin position="527"/>
        <end position="568"/>
    </location>
</feature>
<evidence type="ECO:0000256" key="3">
    <source>
        <dbReference type="PROSITE-ProRule" id="PRU00221"/>
    </source>
</evidence>
<comment type="caution">
    <text evidence="4">The sequence shown here is derived from an EMBL/GenBank/DDBJ whole genome shotgun (WGS) entry which is preliminary data.</text>
</comment>
<protein>
    <submittedName>
        <fullName evidence="4">U4/U6 small nuclear ribonucleoprotein Prp4</fullName>
    </submittedName>
</protein>
<keyword evidence="4" id="KW-0687">Ribonucleoprotein</keyword>
<dbReference type="GO" id="GO:0046540">
    <property type="term" value="C:U4/U6 x U5 tri-snRNP complex"/>
    <property type="evidence" value="ECO:0007669"/>
    <property type="project" value="TreeGrafter"/>
</dbReference>
<dbReference type="CDD" id="cd00200">
    <property type="entry name" value="WD40"/>
    <property type="match status" value="1"/>
</dbReference>
<dbReference type="PROSITE" id="PS50082">
    <property type="entry name" value="WD_REPEATS_2"/>
    <property type="match status" value="3"/>
</dbReference>
<keyword evidence="2" id="KW-0677">Repeat</keyword>
<dbReference type="InterPro" id="IPR036322">
    <property type="entry name" value="WD40_repeat_dom_sf"/>
</dbReference>
<dbReference type="PROSITE" id="PS50294">
    <property type="entry name" value="WD_REPEATS_REGION"/>
    <property type="match status" value="3"/>
</dbReference>
<dbReference type="InterPro" id="IPR015943">
    <property type="entry name" value="WD40/YVTN_repeat-like_dom_sf"/>
</dbReference>
<dbReference type="Pfam" id="PF00400">
    <property type="entry name" value="WD40"/>
    <property type="match status" value="5"/>
</dbReference>
<accession>A0A1Q9C8P5</accession>
<dbReference type="GO" id="GO:0017070">
    <property type="term" value="F:U6 snRNA binding"/>
    <property type="evidence" value="ECO:0007669"/>
    <property type="project" value="TreeGrafter"/>
</dbReference>
<dbReference type="AlphaFoldDB" id="A0A1Q9C8P5"/>
<dbReference type="PANTHER" id="PTHR19846">
    <property type="entry name" value="WD40 REPEAT PROTEIN"/>
    <property type="match status" value="1"/>
</dbReference>
<dbReference type="PROSITE" id="PS00678">
    <property type="entry name" value="WD_REPEATS_1"/>
    <property type="match status" value="2"/>
</dbReference>
<dbReference type="InterPro" id="IPR001680">
    <property type="entry name" value="WD40_rpt"/>
</dbReference>
<dbReference type="EMBL" id="LSRX01001502">
    <property type="protein sequence ID" value="OLP79299.1"/>
    <property type="molecule type" value="Genomic_DNA"/>
</dbReference>
<gene>
    <name evidence="4" type="primary">PRPF4</name>
    <name evidence="4" type="ORF">AK812_SmicGene40420</name>
</gene>
<evidence type="ECO:0000256" key="1">
    <source>
        <dbReference type="ARBA" id="ARBA00022574"/>
    </source>
</evidence>
<feature type="repeat" description="WD" evidence="3">
    <location>
        <begin position="569"/>
        <end position="610"/>
    </location>
</feature>
<dbReference type="PANTHER" id="PTHR19846:SF0">
    <property type="entry name" value="PRE-MRNA PROCESSING FACTOR 4"/>
    <property type="match status" value="1"/>
</dbReference>
<dbReference type="GO" id="GO:0000398">
    <property type="term" value="P:mRNA splicing, via spliceosome"/>
    <property type="evidence" value="ECO:0007669"/>
    <property type="project" value="TreeGrafter"/>
</dbReference>
<dbReference type="SMART" id="SM00320">
    <property type="entry name" value="WD40"/>
    <property type="match status" value="6"/>
</dbReference>
<dbReference type="Proteomes" id="UP000186817">
    <property type="component" value="Unassembled WGS sequence"/>
</dbReference>
<reference evidence="4 5" key="1">
    <citation type="submission" date="2016-02" db="EMBL/GenBank/DDBJ databases">
        <title>Genome analysis of coral dinoflagellate symbionts highlights evolutionary adaptations to a symbiotic lifestyle.</title>
        <authorList>
            <person name="Aranda M."/>
            <person name="Li Y."/>
            <person name="Liew Y.J."/>
            <person name="Baumgarten S."/>
            <person name="Simakov O."/>
            <person name="Wilson M."/>
            <person name="Piel J."/>
            <person name="Ashoor H."/>
            <person name="Bougouffa S."/>
            <person name="Bajic V.B."/>
            <person name="Ryu T."/>
            <person name="Ravasi T."/>
            <person name="Bayer T."/>
            <person name="Micklem G."/>
            <person name="Kim H."/>
            <person name="Bhak J."/>
            <person name="Lajeunesse T.C."/>
            <person name="Voolstra C.R."/>
        </authorList>
    </citation>
    <scope>NUCLEOTIDE SEQUENCE [LARGE SCALE GENOMIC DNA]</scope>
    <source>
        <strain evidence="4 5">CCMP2467</strain>
    </source>
</reference>
<dbReference type="GO" id="GO:0030621">
    <property type="term" value="F:U4 snRNA binding"/>
    <property type="evidence" value="ECO:0007669"/>
    <property type="project" value="TreeGrafter"/>
</dbReference>
<evidence type="ECO:0000313" key="5">
    <source>
        <dbReference type="Proteomes" id="UP000186817"/>
    </source>
</evidence>
<sequence>MNFSADASNNQDNLYEQGIWGKTKTRVQPGACEAEATATAEAEERNEGAFEQFAGEKEKEGLADTVDFMNFHEAYHLTERMSPLMKLSNQIHGYGKTGLYHDDITTSAPPHHHMKYNFAEEDLMEQDAEAYRSCRGGPVPIYNSRSKYTALVLNLGSFARNRKRAASSLYSDIIDFDDSGESVGLLLKSVAHAKAHLFLLCGASELNDRELNFLHSRGFKDDYAGRLHLSGGSQPMRDQVSLPHEALASMSIDCLYYQDALGRPYRDCPKIDWNTFPGLDPMVATVLEWGHSLTDDQWSDLPADQKEFKLNVSEWLLNSTSANYLLNDRDYDSHGPVLALVLQPLVHNVLLNPLILLVESPLAKAAKAAKEASPPRARLKYRMLHIPGISDCTYHLHVKERRQRMDEDPVEYEERVDRFSMFLQKSMVAEVSQVGDERPLTQGKFSPDASLFCTASWSGFIKLWKTPSCDPVLTIRVGEDRCNSVAWHPSCKGTPPFEGNTVRLASASADSRISLWSLSDSQPVNVLEGHEDRVNRVVFHPMGEHVISTSHDMSWRLWDVETTTELLLQEGHSRPVYGCSVHPDGSLVATSDLGGVVRVWDLRSGKTVMPLAAHGKQVLAVDFHPRGTILATASDDHSMRVWDLRKRRCTHNLLLHNKLISEVSFEKGEGRLVLTSSYDGTVKICSTTDWKVVKGPLEFKPTAERKSD</sequence>
<proteinExistence type="predicted"/>
<dbReference type="InterPro" id="IPR020472">
    <property type="entry name" value="WD40_PAC1"/>
</dbReference>
<organism evidence="4 5">
    <name type="scientific">Symbiodinium microadriaticum</name>
    <name type="common">Dinoflagellate</name>
    <name type="synonym">Zooxanthella microadriatica</name>
    <dbReference type="NCBI Taxonomy" id="2951"/>
    <lineage>
        <taxon>Eukaryota</taxon>
        <taxon>Sar</taxon>
        <taxon>Alveolata</taxon>
        <taxon>Dinophyceae</taxon>
        <taxon>Suessiales</taxon>
        <taxon>Symbiodiniaceae</taxon>
        <taxon>Symbiodinium</taxon>
    </lineage>
</organism>
<evidence type="ECO:0000256" key="2">
    <source>
        <dbReference type="ARBA" id="ARBA00022737"/>
    </source>
</evidence>
<feature type="repeat" description="WD" evidence="3">
    <location>
        <begin position="611"/>
        <end position="652"/>
    </location>
</feature>
<keyword evidence="5" id="KW-1185">Reference proteome</keyword>
<dbReference type="PRINTS" id="PR00320">
    <property type="entry name" value="GPROTEINBRPT"/>
</dbReference>
<dbReference type="Gene3D" id="2.130.10.10">
    <property type="entry name" value="YVTN repeat-like/Quinoprotein amine dehydrogenase"/>
    <property type="match status" value="2"/>
</dbReference>